<keyword evidence="6 8" id="KW-1133">Transmembrane helix</keyword>
<keyword evidence="4 8" id="KW-1003">Cell membrane</keyword>
<dbReference type="Pfam" id="PF01925">
    <property type="entry name" value="TauE"/>
    <property type="match status" value="1"/>
</dbReference>
<dbReference type="PANTHER" id="PTHR30269">
    <property type="entry name" value="TRANSMEMBRANE PROTEIN YFCA"/>
    <property type="match status" value="1"/>
</dbReference>
<evidence type="ECO:0000256" key="3">
    <source>
        <dbReference type="ARBA" id="ARBA00022448"/>
    </source>
</evidence>
<dbReference type="InterPro" id="IPR002781">
    <property type="entry name" value="TM_pro_TauE-like"/>
</dbReference>
<dbReference type="Proteomes" id="UP000064967">
    <property type="component" value="Chromosome"/>
</dbReference>
<dbReference type="GO" id="GO:0005886">
    <property type="term" value="C:plasma membrane"/>
    <property type="evidence" value="ECO:0007669"/>
    <property type="project" value="UniProtKB-SubCell"/>
</dbReference>
<evidence type="ECO:0000256" key="5">
    <source>
        <dbReference type="ARBA" id="ARBA00022692"/>
    </source>
</evidence>
<keyword evidence="10" id="KW-1185">Reference proteome</keyword>
<evidence type="ECO:0000256" key="7">
    <source>
        <dbReference type="ARBA" id="ARBA00023136"/>
    </source>
</evidence>
<keyword evidence="7 8" id="KW-0472">Membrane</keyword>
<dbReference type="AlphaFoldDB" id="A0A0K1PUT0"/>
<dbReference type="InterPro" id="IPR052017">
    <property type="entry name" value="TSUP"/>
</dbReference>
<name>A0A0K1PUT0_9BACT</name>
<evidence type="ECO:0000256" key="4">
    <source>
        <dbReference type="ARBA" id="ARBA00022475"/>
    </source>
</evidence>
<proteinExistence type="inferred from homology"/>
<feature type="transmembrane region" description="Helical" evidence="8">
    <location>
        <begin position="75"/>
        <end position="94"/>
    </location>
</feature>
<feature type="transmembrane region" description="Helical" evidence="8">
    <location>
        <begin position="181"/>
        <end position="200"/>
    </location>
</feature>
<keyword evidence="3" id="KW-0813">Transport</keyword>
<gene>
    <name evidence="9" type="ORF">AKJ09_03949</name>
</gene>
<sequence length="253" mass="26209">MLTFGTITLLAIAAFFAGLVDAIAGGGGLITVPALLAAGLPPQIALATNKGQSSFGAVSSFVSFWTRNGIDRRRVPISFVFGMLGSLAGARVLLLVKPEPLKPIVLVLLLVAAGIVLLPRKPPPAVPPEPKTHLMIALVPMAFGFGFYDGFFGPGVGSMLIVGFVMLFGDTLTRASGNAKVVNLASNLAALGLFAIKGAVLWRVALPMAAANATGAFVGARLAVKRGDRLVKTMVLVVVCVLVVKMAYDLVRS</sequence>
<dbReference type="PANTHER" id="PTHR30269:SF0">
    <property type="entry name" value="MEMBRANE TRANSPORTER PROTEIN YFCA-RELATED"/>
    <property type="match status" value="1"/>
</dbReference>
<comment type="similarity">
    <text evidence="2 8">Belongs to the 4-toluene sulfonate uptake permease (TSUP) (TC 2.A.102) family.</text>
</comment>
<feature type="transmembrane region" description="Helical" evidence="8">
    <location>
        <begin position="101"/>
        <end position="118"/>
    </location>
</feature>
<dbReference type="EMBL" id="CP012333">
    <property type="protein sequence ID" value="AKU97285.1"/>
    <property type="molecule type" value="Genomic_DNA"/>
</dbReference>
<evidence type="ECO:0000256" key="6">
    <source>
        <dbReference type="ARBA" id="ARBA00022989"/>
    </source>
</evidence>
<protein>
    <recommendedName>
        <fullName evidence="8">Probable membrane transporter protein</fullName>
    </recommendedName>
</protein>
<comment type="subcellular location">
    <subcellularLocation>
        <location evidence="1 8">Cell membrane</location>
        <topology evidence="1 8">Multi-pass membrane protein</topology>
    </subcellularLocation>
</comment>
<organism evidence="9 10">
    <name type="scientific">Labilithrix luteola</name>
    <dbReference type="NCBI Taxonomy" id="1391654"/>
    <lineage>
        <taxon>Bacteria</taxon>
        <taxon>Pseudomonadati</taxon>
        <taxon>Myxococcota</taxon>
        <taxon>Polyangia</taxon>
        <taxon>Polyangiales</taxon>
        <taxon>Labilitrichaceae</taxon>
        <taxon>Labilithrix</taxon>
    </lineage>
</organism>
<evidence type="ECO:0000256" key="2">
    <source>
        <dbReference type="ARBA" id="ARBA00009142"/>
    </source>
</evidence>
<evidence type="ECO:0000313" key="9">
    <source>
        <dbReference type="EMBL" id="AKU97285.1"/>
    </source>
</evidence>
<evidence type="ECO:0000256" key="8">
    <source>
        <dbReference type="RuleBase" id="RU363041"/>
    </source>
</evidence>
<keyword evidence="5 8" id="KW-0812">Transmembrane</keyword>
<reference evidence="9 10" key="1">
    <citation type="submission" date="2015-08" db="EMBL/GenBank/DDBJ databases">
        <authorList>
            <person name="Babu N.S."/>
            <person name="Beckwith C.J."/>
            <person name="Beseler K.G."/>
            <person name="Brison A."/>
            <person name="Carone J.V."/>
            <person name="Caskin T.P."/>
            <person name="Diamond M."/>
            <person name="Durham M.E."/>
            <person name="Foxe J.M."/>
            <person name="Go M."/>
            <person name="Henderson B.A."/>
            <person name="Jones I.B."/>
            <person name="McGettigan J.A."/>
            <person name="Micheletti S.J."/>
            <person name="Nasrallah M.E."/>
            <person name="Ortiz D."/>
            <person name="Piller C.R."/>
            <person name="Privatt S.R."/>
            <person name="Schneider S.L."/>
            <person name="Sharp S."/>
            <person name="Smith T.C."/>
            <person name="Stanton J.D."/>
            <person name="Ullery H.E."/>
            <person name="Wilson R.J."/>
            <person name="Serrano M.G."/>
            <person name="Buck G."/>
            <person name="Lee V."/>
            <person name="Wang Y."/>
            <person name="Carvalho R."/>
            <person name="Voegtly L."/>
            <person name="Shi R."/>
            <person name="Duckworth R."/>
            <person name="Johnson A."/>
            <person name="Loviza R."/>
            <person name="Walstead R."/>
            <person name="Shah Z."/>
            <person name="Kiflezghi M."/>
            <person name="Wade K."/>
            <person name="Ball S.L."/>
            <person name="Bradley K.W."/>
            <person name="Asai D.J."/>
            <person name="Bowman C.A."/>
            <person name="Russell D.A."/>
            <person name="Pope W.H."/>
            <person name="Jacobs-Sera D."/>
            <person name="Hendrix R.W."/>
            <person name="Hatfull G.F."/>
        </authorList>
    </citation>
    <scope>NUCLEOTIDE SEQUENCE [LARGE SCALE GENOMIC DNA]</scope>
    <source>
        <strain evidence="9 10">DSM 27648</strain>
    </source>
</reference>
<accession>A0A0K1PUT0</accession>
<feature type="transmembrane region" description="Helical" evidence="8">
    <location>
        <begin position="231"/>
        <end position="248"/>
    </location>
</feature>
<dbReference type="RefSeq" id="WP_146648447.1">
    <property type="nucleotide sequence ID" value="NZ_CP012333.1"/>
</dbReference>
<dbReference type="OrthoDB" id="554695at2"/>
<dbReference type="KEGG" id="llu:AKJ09_03949"/>
<feature type="transmembrane region" description="Helical" evidence="8">
    <location>
        <begin position="138"/>
        <end position="169"/>
    </location>
</feature>
<evidence type="ECO:0000256" key="1">
    <source>
        <dbReference type="ARBA" id="ARBA00004651"/>
    </source>
</evidence>
<evidence type="ECO:0000313" key="10">
    <source>
        <dbReference type="Proteomes" id="UP000064967"/>
    </source>
</evidence>
<dbReference type="PATRIC" id="fig|1391654.3.peg.4007"/>
<dbReference type="STRING" id="1391654.AKJ09_03949"/>